<dbReference type="InterPro" id="IPR016197">
    <property type="entry name" value="Chromo-like_dom_sf"/>
</dbReference>
<accession>A0A9Q3I650</accession>
<gene>
    <name evidence="4" type="ORF">O181_067485</name>
</gene>
<feature type="domain" description="Chromo" evidence="3">
    <location>
        <begin position="80"/>
        <end position="129"/>
    </location>
</feature>
<comment type="subcellular location">
    <subcellularLocation>
        <location evidence="1">Nucleus</location>
    </subcellularLocation>
</comment>
<dbReference type="PROSITE" id="PS50013">
    <property type="entry name" value="CHROMO_2"/>
    <property type="match status" value="1"/>
</dbReference>
<evidence type="ECO:0000313" key="4">
    <source>
        <dbReference type="EMBL" id="MBW0527770.1"/>
    </source>
</evidence>
<organism evidence="4 5">
    <name type="scientific">Austropuccinia psidii MF-1</name>
    <dbReference type="NCBI Taxonomy" id="1389203"/>
    <lineage>
        <taxon>Eukaryota</taxon>
        <taxon>Fungi</taxon>
        <taxon>Dikarya</taxon>
        <taxon>Basidiomycota</taxon>
        <taxon>Pucciniomycotina</taxon>
        <taxon>Pucciniomycetes</taxon>
        <taxon>Pucciniales</taxon>
        <taxon>Sphaerophragmiaceae</taxon>
        <taxon>Austropuccinia</taxon>
    </lineage>
</organism>
<dbReference type="Proteomes" id="UP000765509">
    <property type="component" value="Unassembled WGS sequence"/>
</dbReference>
<evidence type="ECO:0000313" key="5">
    <source>
        <dbReference type="Proteomes" id="UP000765509"/>
    </source>
</evidence>
<name>A0A9Q3I650_9BASI</name>
<dbReference type="SMART" id="SM00298">
    <property type="entry name" value="CHROMO"/>
    <property type="match status" value="1"/>
</dbReference>
<keyword evidence="5" id="KW-1185">Reference proteome</keyword>
<proteinExistence type="predicted"/>
<dbReference type="GO" id="GO:0005634">
    <property type="term" value="C:nucleus"/>
    <property type="evidence" value="ECO:0007669"/>
    <property type="project" value="UniProtKB-SubCell"/>
</dbReference>
<dbReference type="SUPFAM" id="SSF54160">
    <property type="entry name" value="Chromo domain-like"/>
    <property type="match status" value="1"/>
</dbReference>
<protein>
    <recommendedName>
        <fullName evidence="3">Chromo domain-containing protein</fullName>
    </recommendedName>
</protein>
<dbReference type="InterPro" id="IPR000953">
    <property type="entry name" value="Chromo/chromo_shadow_dom"/>
</dbReference>
<reference evidence="4" key="1">
    <citation type="submission" date="2021-03" db="EMBL/GenBank/DDBJ databases">
        <title>Draft genome sequence of rust myrtle Austropuccinia psidii MF-1, a brazilian biotype.</title>
        <authorList>
            <person name="Quecine M.C."/>
            <person name="Pachon D.M.R."/>
            <person name="Bonatelli M.L."/>
            <person name="Correr F.H."/>
            <person name="Franceschini L.M."/>
            <person name="Leite T.F."/>
            <person name="Margarido G.R.A."/>
            <person name="Almeida C.A."/>
            <person name="Ferrarezi J.A."/>
            <person name="Labate C.A."/>
        </authorList>
    </citation>
    <scope>NUCLEOTIDE SEQUENCE</scope>
    <source>
        <strain evidence="4">MF-1</strain>
    </source>
</reference>
<sequence>MQIKVEQVHLFSILVTWYGFLPRTSNQPDPPKNCLKDGGSFSNLEAIFHTSLLEPVKKSTIPDRHQEAPPPIITEEEEEWEVSQILDSKLKRRKVWYLVEWKGFSQDSERSTWEPAENLKNCSELVKDFNSSYPDKPGLNSSKAQIFMVLGGERNYQK</sequence>
<dbReference type="InterPro" id="IPR023780">
    <property type="entry name" value="Chromo_domain"/>
</dbReference>
<keyword evidence="2" id="KW-0539">Nucleus</keyword>
<dbReference type="PANTHER" id="PTHR22812">
    <property type="entry name" value="CHROMOBOX PROTEIN"/>
    <property type="match status" value="1"/>
</dbReference>
<dbReference type="CDD" id="cd00024">
    <property type="entry name" value="CD_CSD"/>
    <property type="match status" value="1"/>
</dbReference>
<evidence type="ECO:0000256" key="1">
    <source>
        <dbReference type="ARBA" id="ARBA00004123"/>
    </source>
</evidence>
<evidence type="ECO:0000256" key="2">
    <source>
        <dbReference type="ARBA" id="ARBA00023242"/>
    </source>
</evidence>
<dbReference type="Pfam" id="PF00385">
    <property type="entry name" value="Chromo"/>
    <property type="match status" value="1"/>
</dbReference>
<dbReference type="InterPro" id="IPR051219">
    <property type="entry name" value="Heterochromatin_chromo-domain"/>
</dbReference>
<comment type="caution">
    <text evidence="4">The sequence shown here is derived from an EMBL/GenBank/DDBJ whole genome shotgun (WGS) entry which is preliminary data.</text>
</comment>
<dbReference type="Gene3D" id="2.40.50.40">
    <property type="match status" value="1"/>
</dbReference>
<dbReference type="EMBL" id="AVOT02033806">
    <property type="protein sequence ID" value="MBW0527770.1"/>
    <property type="molecule type" value="Genomic_DNA"/>
</dbReference>
<dbReference type="AlphaFoldDB" id="A0A9Q3I650"/>
<dbReference type="OrthoDB" id="308383at2759"/>
<dbReference type="GO" id="GO:0006338">
    <property type="term" value="P:chromatin remodeling"/>
    <property type="evidence" value="ECO:0007669"/>
    <property type="project" value="UniProtKB-ARBA"/>
</dbReference>
<evidence type="ECO:0000259" key="3">
    <source>
        <dbReference type="PROSITE" id="PS50013"/>
    </source>
</evidence>